<evidence type="ECO:0000313" key="2">
    <source>
        <dbReference type="Proteomes" id="UP000198724"/>
    </source>
</evidence>
<organism evidence="1 2">
    <name type="scientific">Pontibacter chinhatensis</name>
    <dbReference type="NCBI Taxonomy" id="1436961"/>
    <lineage>
        <taxon>Bacteria</taxon>
        <taxon>Pseudomonadati</taxon>
        <taxon>Bacteroidota</taxon>
        <taxon>Cytophagia</taxon>
        <taxon>Cytophagales</taxon>
        <taxon>Hymenobacteraceae</taxon>
        <taxon>Pontibacter</taxon>
    </lineage>
</organism>
<keyword evidence="2" id="KW-1185">Reference proteome</keyword>
<dbReference type="EMBL" id="FOOT01000005">
    <property type="protein sequence ID" value="SFH06924.1"/>
    <property type="molecule type" value="Genomic_DNA"/>
</dbReference>
<protein>
    <submittedName>
        <fullName evidence="1">Uncharacterized protein</fullName>
    </submittedName>
</protein>
<name>A0A1I2X021_9BACT</name>
<dbReference type="STRING" id="1436961.SAMN05421739_105306"/>
<reference evidence="2" key="1">
    <citation type="submission" date="2016-10" db="EMBL/GenBank/DDBJ databases">
        <authorList>
            <person name="Varghese N."/>
            <person name="Submissions S."/>
        </authorList>
    </citation>
    <scope>NUCLEOTIDE SEQUENCE [LARGE SCALE GENOMIC DNA]</scope>
    <source>
        <strain evidence="2">LP51</strain>
    </source>
</reference>
<evidence type="ECO:0000313" key="1">
    <source>
        <dbReference type="EMBL" id="SFH06924.1"/>
    </source>
</evidence>
<proteinExistence type="predicted"/>
<sequence>MHALKQEEASIRRKKEPALSDTQGRLFSLHFRTHYVRYFAKLLQAFIRLVTCLSKIKDVYFLYGAT</sequence>
<dbReference type="Proteomes" id="UP000198724">
    <property type="component" value="Unassembled WGS sequence"/>
</dbReference>
<accession>A0A1I2X021</accession>
<dbReference type="AlphaFoldDB" id="A0A1I2X021"/>
<gene>
    <name evidence="1" type="ORF">SAMN05421739_105306</name>
</gene>